<dbReference type="PANTHER" id="PTHR31781">
    <property type="entry name" value="UNC80"/>
    <property type="match status" value="1"/>
</dbReference>
<dbReference type="GO" id="GO:0034703">
    <property type="term" value="C:cation channel complex"/>
    <property type="evidence" value="ECO:0007669"/>
    <property type="project" value="TreeGrafter"/>
</dbReference>
<evidence type="ECO:0000313" key="3">
    <source>
        <dbReference type="EMBL" id="VTJ75440.1"/>
    </source>
</evidence>
<accession>A0A5E4C2F6</accession>
<dbReference type="EMBL" id="CABDUW010000802">
    <property type="protein sequence ID" value="VTJ75440.1"/>
    <property type="molecule type" value="Genomic_DNA"/>
</dbReference>
<dbReference type="GO" id="GO:0005261">
    <property type="term" value="F:monoatomic cation channel activity"/>
    <property type="evidence" value="ECO:0007669"/>
    <property type="project" value="TreeGrafter"/>
</dbReference>
<feature type="region of interest" description="Disordered" evidence="1">
    <location>
        <begin position="223"/>
        <end position="248"/>
    </location>
</feature>
<reference evidence="3" key="1">
    <citation type="submission" date="2019-04" db="EMBL/GenBank/DDBJ databases">
        <authorList>
            <person name="Alioto T."/>
            <person name="Alioto T."/>
        </authorList>
    </citation>
    <scope>NUCLEOTIDE SEQUENCE [LARGE SCALE GENOMIC DNA]</scope>
</reference>
<dbReference type="AlphaFoldDB" id="A0A5E4C2F6"/>
<gene>
    <name evidence="3" type="ORF">MONAX_5E037863</name>
</gene>
<feature type="compositionally biased region" description="Basic and acidic residues" evidence="1">
    <location>
        <begin position="317"/>
        <end position="327"/>
    </location>
</feature>
<keyword evidence="4" id="KW-1185">Reference proteome</keyword>
<sequence length="327" mass="36952">MEAPVVARAALFLECARFVHRCNRGNWPEWMKGHHVNITKKGLSRGRSPIVGNKRNQKLQWNAAKLFYQWGDAIGVRLNELCHGESESPANLLGLIYDEETKRRLRKEDEEEDFLDDSTVNPSKCGCPFALKMAACQLLLEITTFLRETFSCLPRPRTEPLGLCGIRGRLATRPMQRWEIPARTCSSLTFQDLESCRLRLDPELDRHRYERKISFAGVLDENEDSKDSLHSSSHTLKSDTGVEEKKVPSRKIRIGGSRLLQIKGTRSFQVKKGGSLSSIRRVGSLKSSKLSRQDSESEAEELQLSQSRDTVTDLGNIEERGVQGRGG</sequence>
<feature type="compositionally biased region" description="Basic and acidic residues" evidence="1">
    <location>
        <begin position="236"/>
        <end position="247"/>
    </location>
</feature>
<dbReference type="Pfam" id="PF19424">
    <property type="entry name" value="UNC80"/>
    <property type="match status" value="1"/>
</dbReference>
<evidence type="ECO:0000259" key="2">
    <source>
        <dbReference type="Pfam" id="PF19424"/>
    </source>
</evidence>
<evidence type="ECO:0000256" key="1">
    <source>
        <dbReference type="SAM" id="MobiDB-lite"/>
    </source>
</evidence>
<proteinExistence type="predicted"/>
<feature type="domain" description="Protein UNC80 central region" evidence="2">
    <location>
        <begin position="1"/>
        <end position="315"/>
    </location>
</feature>
<protein>
    <recommendedName>
        <fullName evidence="2">Protein UNC80 central region domain-containing protein</fullName>
    </recommendedName>
</protein>
<name>A0A5E4C2F6_MARMO</name>
<feature type="region of interest" description="Disordered" evidence="1">
    <location>
        <begin position="281"/>
        <end position="327"/>
    </location>
</feature>
<dbReference type="PANTHER" id="PTHR31781:SF1">
    <property type="entry name" value="PROTEIN UNC-80 HOMOLOG"/>
    <property type="match status" value="1"/>
</dbReference>
<comment type="caution">
    <text evidence="3">The sequence shown here is derived from an EMBL/GenBank/DDBJ whole genome shotgun (WGS) entry which is preliminary data.</text>
</comment>
<dbReference type="GO" id="GO:0055080">
    <property type="term" value="P:monoatomic cation homeostasis"/>
    <property type="evidence" value="ECO:0007669"/>
    <property type="project" value="TreeGrafter"/>
</dbReference>
<dbReference type="Proteomes" id="UP000335636">
    <property type="component" value="Unassembled WGS sequence"/>
</dbReference>
<evidence type="ECO:0000313" key="4">
    <source>
        <dbReference type="Proteomes" id="UP000335636"/>
    </source>
</evidence>
<dbReference type="GO" id="GO:0030424">
    <property type="term" value="C:axon"/>
    <property type="evidence" value="ECO:0007669"/>
    <property type="project" value="TreeGrafter"/>
</dbReference>
<organism evidence="3 4">
    <name type="scientific">Marmota monax</name>
    <name type="common">Woodchuck</name>
    <dbReference type="NCBI Taxonomy" id="9995"/>
    <lineage>
        <taxon>Eukaryota</taxon>
        <taxon>Metazoa</taxon>
        <taxon>Chordata</taxon>
        <taxon>Craniata</taxon>
        <taxon>Vertebrata</taxon>
        <taxon>Euteleostomi</taxon>
        <taxon>Mammalia</taxon>
        <taxon>Eutheria</taxon>
        <taxon>Euarchontoglires</taxon>
        <taxon>Glires</taxon>
        <taxon>Rodentia</taxon>
        <taxon>Sciuromorpha</taxon>
        <taxon>Sciuridae</taxon>
        <taxon>Xerinae</taxon>
        <taxon>Marmotini</taxon>
        <taxon>Marmota</taxon>
    </lineage>
</organism>
<dbReference type="InterPro" id="IPR045852">
    <property type="entry name" value="UNC80_central"/>
</dbReference>